<dbReference type="SUPFAM" id="SSF52743">
    <property type="entry name" value="Subtilisin-like"/>
    <property type="match status" value="1"/>
</dbReference>
<dbReference type="AlphaFoldDB" id="A0A1W6EVS5"/>
<dbReference type="InterPro" id="IPR009030">
    <property type="entry name" value="Growth_fac_rcpt_cys_sf"/>
</dbReference>
<keyword evidence="13" id="KW-0325">Glycoprotein</keyword>
<dbReference type="PROSITE" id="PS51829">
    <property type="entry name" value="P_HOMO_B"/>
    <property type="match status" value="1"/>
</dbReference>
<proteinExistence type="evidence at transcript level"/>
<keyword evidence="7 20" id="KW-0378">Hydrolase</keyword>
<dbReference type="GO" id="GO:0008039">
    <property type="term" value="P:synaptic target recognition"/>
    <property type="evidence" value="ECO:0007669"/>
    <property type="project" value="UniProtKB-ARBA"/>
</dbReference>
<evidence type="ECO:0000256" key="12">
    <source>
        <dbReference type="ARBA" id="ARBA00023157"/>
    </source>
</evidence>
<evidence type="ECO:0000256" key="2">
    <source>
        <dbReference type="ARBA" id="ARBA00004653"/>
    </source>
</evidence>
<comment type="cofactor">
    <cofactor evidence="1">
        <name>Ca(2+)</name>
        <dbReference type="ChEBI" id="CHEBI:29108"/>
    </cofactor>
</comment>
<evidence type="ECO:0000256" key="16">
    <source>
        <dbReference type="ARBA" id="ARBA00053600"/>
    </source>
</evidence>
<dbReference type="InterPro" id="IPR034182">
    <property type="entry name" value="Kexin/furin"/>
</dbReference>
<dbReference type="InterPro" id="IPR006212">
    <property type="entry name" value="Furin_repeat"/>
</dbReference>
<dbReference type="InterPro" id="IPR038466">
    <property type="entry name" value="S8_pro-domain_sf"/>
</dbReference>
<accession>A0A1W6EVS5</accession>
<evidence type="ECO:0000256" key="21">
    <source>
        <dbReference type="SAM" id="MobiDB-lite"/>
    </source>
</evidence>
<protein>
    <recommendedName>
        <fullName evidence="15">furin</fullName>
        <ecNumber evidence="15">3.4.21.75</ecNumber>
    </recommendedName>
    <alternativeName>
        <fullName evidence="17">Kex2-like endoprotease 1</fullName>
    </alternativeName>
    <alternativeName>
        <fullName evidence="18">dKLIP-1</fullName>
    </alternativeName>
</protein>
<dbReference type="EMBL" id="KY563396">
    <property type="protein sequence ID" value="ARK19805.1"/>
    <property type="molecule type" value="mRNA"/>
</dbReference>
<dbReference type="SMART" id="SM00261">
    <property type="entry name" value="FU"/>
    <property type="match status" value="2"/>
</dbReference>
<feature type="active site" description="Charge relay system" evidence="19 20">
    <location>
        <position position="156"/>
    </location>
</feature>
<dbReference type="GO" id="GO:0000139">
    <property type="term" value="C:Golgi membrane"/>
    <property type="evidence" value="ECO:0007669"/>
    <property type="project" value="UniProtKB-SubCell"/>
</dbReference>
<dbReference type="Gene3D" id="3.40.50.200">
    <property type="entry name" value="Peptidase S8/S53 domain"/>
    <property type="match status" value="1"/>
</dbReference>
<dbReference type="InterPro" id="IPR036852">
    <property type="entry name" value="Peptidase_S8/S53_dom_sf"/>
</dbReference>
<dbReference type="GO" id="GO:0004252">
    <property type="term" value="F:serine-type endopeptidase activity"/>
    <property type="evidence" value="ECO:0007669"/>
    <property type="project" value="UniProtKB-UniRule"/>
</dbReference>
<dbReference type="InterPro" id="IPR008979">
    <property type="entry name" value="Galactose-bd-like_sf"/>
</dbReference>
<dbReference type="GO" id="GO:0097090">
    <property type="term" value="P:presynaptic membrane organization"/>
    <property type="evidence" value="ECO:0007669"/>
    <property type="project" value="UniProtKB-ARBA"/>
</dbReference>
<feature type="domain" description="P/Homo B" evidence="24">
    <location>
        <begin position="446"/>
        <end position="575"/>
    </location>
</feature>
<keyword evidence="6 23" id="KW-0732">Signal</keyword>
<keyword evidence="4 20" id="KW-0645">Protease</keyword>
<keyword evidence="10 22" id="KW-0472">Membrane</keyword>
<feature type="active site" description="Charge relay system" evidence="19 20">
    <location>
        <position position="197"/>
    </location>
</feature>
<feature type="chain" id="PRO_5012393657" description="furin" evidence="23">
    <location>
        <begin position="24"/>
        <end position="799"/>
    </location>
</feature>
<evidence type="ECO:0000256" key="10">
    <source>
        <dbReference type="ARBA" id="ARBA00023136"/>
    </source>
</evidence>
<evidence type="ECO:0000256" key="1">
    <source>
        <dbReference type="ARBA" id="ARBA00001913"/>
    </source>
</evidence>
<keyword evidence="5" id="KW-0165">Cleavage on pair of basic residues</keyword>
<feature type="active site" description="Charge relay system" evidence="19 20">
    <location>
        <position position="371"/>
    </location>
</feature>
<dbReference type="Gene3D" id="2.10.220.10">
    <property type="entry name" value="Hormone Receptor, Insulin-like Growth Factor Receptor 1, Chain A, domain 2"/>
    <property type="match status" value="1"/>
</dbReference>
<evidence type="ECO:0000259" key="24">
    <source>
        <dbReference type="PROSITE" id="PS51829"/>
    </source>
</evidence>
<dbReference type="CDD" id="cd00064">
    <property type="entry name" value="FU"/>
    <property type="match status" value="2"/>
</dbReference>
<evidence type="ECO:0000256" key="3">
    <source>
        <dbReference type="ARBA" id="ARBA00005325"/>
    </source>
</evidence>
<dbReference type="InterPro" id="IPR015500">
    <property type="entry name" value="Peptidase_S8_subtilisin-rel"/>
</dbReference>
<dbReference type="PROSITE" id="PS00137">
    <property type="entry name" value="SUBTILASE_HIS"/>
    <property type="match status" value="1"/>
</dbReference>
<dbReference type="InterPro" id="IPR023827">
    <property type="entry name" value="Peptidase_S8_Asp-AS"/>
</dbReference>
<evidence type="ECO:0000256" key="7">
    <source>
        <dbReference type="ARBA" id="ARBA00022801"/>
    </source>
</evidence>
<evidence type="ECO:0000256" key="9">
    <source>
        <dbReference type="ARBA" id="ARBA00023034"/>
    </source>
</evidence>
<dbReference type="CDD" id="cd04059">
    <property type="entry name" value="Peptidases_S8_Protein_convertases_Kexins_Furin-like"/>
    <property type="match status" value="1"/>
</dbReference>
<evidence type="ECO:0000256" key="18">
    <source>
        <dbReference type="ARBA" id="ARBA00077026"/>
    </source>
</evidence>
<reference evidence="25" key="1">
    <citation type="submission" date="2017-02" db="EMBL/GenBank/DDBJ databases">
        <title>Parasitoid Jewel Wasp Mounts Multi-Pronged Neurochemical Attack to Hijack a Host Brain.</title>
        <authorList>
            <person name="Arvidson R.S."/>
            <person name="Kaiser M."/>
            <person name="Libersat F."/>
            <person name="Adams M.E."/>
        </authorList>
    </citation>
    <scope>NUCLEOTIDE SEQUENCE</scope>
    <source>
        <strain evidence="25">23</strain>
    </source>
</reference>
<dbReference type="GO" id="GO:0005802">
    <property type="term" value="C:trans-Golgi network"/>
    <property type="evidence" value="ECO:0007669"/>
    <property type="project" value="TreeGrafter"/>
</dbReference>
<keyword evidence="22" id="KW-1133">Transmembrane helix</keyword>
<dbReference type="PROSITE" id="PS00136">
    <property type="entry name" value="SUBTILASE_ASP"/>
    <property type="match status" value="1"/>
</dbReference>
<organism evidence="25">
    <name type="scientific">Ampulex compressa</name>
    <name type="common">Emerald cockroach wasp</name>
    <dbReference type="NCBI Taxonomy" id="860918"/>
    <lineage>
        <taxon>Eukaryota</taxon>
        <taxon>Metazoa</taxon>
        <taxon>Ecdysozoa</taxon>
        <taxon>Arthropoda</taxon>
        <taxon>Hexapoda</taxon>
        <taxon>Insecta</taxon>
        <taxon>Pterygota</taxon>
        <taxon>Neoptera</taxon>
        <taxon>Endopterygota</taxon>
        <taxon>Hymenoptera</taxon>
        <taxon>Apocrita</taxon>
        <taxon>Aculeata</taxon>
        <taxon>Apoidea</taxon>
        <taxon>Ampulicidae</taxon>
        <taxon>Ampulicini</taxon>
        <taxon>Ampulex</taxon>
    </lineage>
</organism>
<dbReference type="PROSITE" id="PS00138">
    <property type="entry name" value="SUBTILASE_SER"/>
    <property type="match status" value="1"/>
</dbReference>
<dbReference type="SUPFAM" id="SSF49785">
    <property type="entry name" value="Galactose-binding domain-like"/>
    <property type="match status" value="1"/>
</dbReference>
<dbReference type="SUPFAM" id="SSF54897">
    <property type="entry name" value="Protease propeptides/inhibitors"/>
    <property type="match status" value="1"/>
</dbReference>
<dbReference type="FunFam" id="2.60.120.260:FF:000006">
    <property type="entry name" value="Proprotein convertase subtilisin/kexin type 5"/>
    <property type="match status" value="1"/>
</dbReference>
<evidence type="ECO:0000256" key="15">
    <source>
        <dbReference type="ARBA" id="ARBA00038993"/>
    </source>
</evidence>
<evidence type="ECO:0000256" key="8">
    <source>
        <dbReference type="ARBA" id="ARBA00022825"/>
    </source>
</evidence>
<dbReference type="Gene3D" id="3.30.70.850">
    <property type="entry name" value="Peptidase S8, pro-domain"/>
    <property type="match status" value="1"/>
</dbReference>
<keyword evidence="11" id="KW-0865">Zymogen</keyword>
<dbReference type="Pfam" id="PF01483">
    <property type="entry name" value="P_proprotein"/>
    <property type="match status" value="1"/>
</dbReference>
<evidence type="ECO:0000313" key="25">
    <source>
        <dbReference type="EMBL" id="ARK19805.1"/>
    </source>
</evidence>
<dbReference type="PROSITE" id="PS51892">
    <property type="entry name" value="SUBTILASE"/>
    <property type="match status" value="1"/>
</dbReference>
<dbReference type="InterPro" id="IPR032815">
    <property type="entry name" value="S8_pro-domain"/>
</dbReference>
<dbReference type="Pfam" id="PF00082">
    <property type="entry name" value="Peptidase_S8"/>
    <property type="match status" value="1"/>
</dbReference>
<evidence type="ECO:0000256" key="11">
    <source>
        <dbReference type="ARBA" id="ARBA00023145"/>
    </source>
</evidence>
<dbReference type="PRINTS" id="PR00723">
    <property type="entry name" value="SUBTILISIN"/>
</dbReference>
<keyword evidence="12" id="KW-1015">Disulfide bond</keyword>
<feature type="signal peptide" evidence="23">
    <location>
        <begin position="1"/>
        <end position="23"/>
    </location>
</feature>
<dbReference type="Gene3D" id="2.60.120.260">
    <property type="entry name" value="Galactose-binding domain-like"/>
    <property type="match status" value="1"/>
</dbReference>
<sequence>MCERRILGLAIVALVTLGGRVAAFTNQWAAHIPGGPEVAEQVAQECGFRYLDKIVDDWYHLEHRSVAKRSTEPHVEVHQRLLKDSRVRRAEQQRAKSRSKRDMIIKRGPSNTQIILNDERWPQMWYLNRGKGLDMNVQAAWAEGITGSGVVVTILDDGLEKDHPDLFKNYDPQASYDVNNNDEDPMPRYDLLDSNRHGTRCAGEVAATANNSICAVGVAFGAGVGGVRMLDGDVTDAVEARSLSLNPQHIDIYSASWGPDDDGKTVDGPGELATRAFIEGITKGRNGKGSIFVWASGNGGRDHDNCNCDGYTNSIWTLSISSATENGYVPWYSEACSSTLATTYSSGSTAEKQVVTTDLHHHCTSSHTGTSASAPLAAGICALALEANRDLTWRDMQHIVVRTARPANLRATDWVTNGVGRNVSHSFGYGLMDAAAMVRLARRWRTVPEQHKCEVSAPHMERSIPAKSQLVLDLYVKECSGVNFLEHVQAKVSLVASRRGDLQIQLTSPQGTMSTLLAKRPHDVSKAGFNQWPFMSVHTWGERPHGKWQLLIHNEGRYQDTLEEFKLMLYGTETIQDLDEELDKDKPVPPVNHQDVGQDNRGSGGTRPNVLDTDPWTGSQQVERVSHPEVQRPTTENQTSGCGSLESGRCLECQAGWSSSNGGCVETCPVGTYGATDGTTRVCATCHYTCLTCSGPSENDCTACHEDAELSRNFGSTHCVLSDLSWSMKSTLWFYRMTMLFALNLAILTTVAVYLATSWCLRRRHSLMYSYSKVSYSNNGVVHKENDGLQSNVCLSDSE</sequence>
<dbReference type="FunFam" id="3.40.50.200:FF:000001">
    <property type="entry name" value="Furin 2, isoform B"/>
    <property type="match status" value="1"/>
</dbReference>
<evidence type="ECO:0000256" key="19">
    <source>
        <dbReference type="PIRSR" id="PIRSR615500-1"/>
    </source>
</evidence>
<evidence type="ECO:0000256" key="4">
    <source>
        <dbReference type="ARBA" id="ARBA00022670"/>
    </source>
</evidence>
<evidence type="ECO:0000256" key="22">
    <source>
        <dbReference type="SAM" id="Phobius"/>
    </source>
</evidence>
<dbReference type="SUPFAM" id="SSF57184">
    <property type="entry name" value="Growth factor receptor domain"/>
    <property type="match status" value="1"/>
</dbReference>
<evidence type="ECO:0000256" key="23">
    <source>
        <dbReference type="SAM" id="SignalP"/>
    </source>
</evidence>
<evidence type="ECO:0000256" key="14">
    <source>
        <dbReference type="ARBA" id="ARBA00035756"/>
    </source>
</evidence>
<evidence type="ECO:0000256" key="13">
    <source>
        <dbReference type="ARBA" id="ARBA00023180"/>
    </source>
</evidence>
<comment type="catalytic activity">
    <reaction evidence="14">
        <text>Release of mature proteins from their proproteins by cleavage of -Arg-Xaa-Yaa-Arg-|-Zaa- bonds, where Xaa can be any amino acid and Yaa is Arg or Lys. Releases albumin, complement component C3 and von Willebrand factor from their respective precursors.</text>
        <dbReference type="EC" id="3.4.21.75"/>
    </reaction>
</comment>
<evidence type="ECO:0000256" key="17">
    <source>
        <dbReference type="ARBA" id="ARBA00076029"/>
    </source>
</evidence>
<evidence type="ECO:0000256" key="5">
    <source>
        <dbReference type="ARBA" id="ARBA00022685"/>
    </source>
</evidence>
<comment type="similarity">
    <text evidence="3">Belongs to the peptidase S8 family. Furin subfamily.</text>
</comment>
<dbReference type="InterPro" id="IPR000209">
    <property type="entry name" value="Peptidase_S8/S53_dom"/>
</dbReference>
<evidence type="ECO:0000256" key="6">
    <source>
        <dbReference type="ARBA" id="ARBA00022729"/>
    </source>
</evidence>
<dbReference type="EC" id="3.4.21.75" evidence="15"/>
<dbReference type="GO" id="GO:0016486">
    <property type="term" value="P:peptide hormone processing"/>
    <property type="evidence" value="ECO:0007669"/>
    <property type="project" value="TreeGrafter"/>
</dbReference>
<dbReference type="InterPro" id="IPR002884">
    <property type="entry name" value="P_dom"/>
</dbReference>
<feature type="region of interest" description="Disordered" evidence="21">
    <location>
        <begin position="583"/>
        <end position="642"/>
    </location>
</feature>
<dbReference type="InterPro" id="IPR023828">
    <property type="entry name" value="Peptidase_S8_Ser-AS"/>
</dbReference>
<dbReference type="InterPro" id="IPR022398">
    <property type="entry name" value="Peptidase_S8_His-AS"/>
</dbReference>
<dbReference type="Pfam" id="PF16470">
    <property type="entry name" value="S8_pro-domain"/>
    <property type="match status" value="1"/>
</dbReference>
<dbReference type="FunFam" id="3.30.70.850:FF:000001">
    <property type="entry name" value="Proprotein convertase subtilisin/kexin type 5"/>
    <property type="match status" value="1"/>
</dbReference>
<comment type="function">
    <text evidence="16">Furin is likely to represent the ubiquitous endoprotease activity within constitutive secretory pathways and capable of cleavage at the RX(K/R)R consensus motif.</text>
</comment>
<dbReference type="GO" id="GO:0001941">
    <property type="term" value="P:postsynaptic membrane organization"/>
    <property type="evidence" value="ECO:0007669"/>
    <property type="project" value="UniProtKB-ARBA"/>
</dbReference>
<keyword evidence="22" id="KW-0812">Transmembrane</keyword>
<dbReference type="GO" id="GO:0097688">
    <property type="term" value="P:glutamate receptor clustering"/>
    <property type="evidence" value="ECO:0007669"/>
    <property type="project" value="UniProtKB-ARBA"/>
</dbReference>
<name>A0A1W6EVS5_AMPCP</name>
<dbReference type="GO" id="GO:0005886">
    <property type="term" value="C:plasma membrane"/>
    <property type="evidence" value="ECO:0007669"/>
    <property type="project" value="GOC"/>
</dbReference>
<dbReference type="PANTHER" id="PTHR42884">
    <property type="entry name" value="PROPROTEIN CONVERTASE SUBTILISIN/KEXIN-RELATED"/>
    <property type="match status" value="1"/>
</dbReference>
<evidence type="ECO:0000256" key="20">
    <source>
        <dbReference type="PROSITE-ProRule" id="PRU01240"/>
    </source>
</evidence>
<feature type="compositionally biased region" description="Polar residues" evidence="21">
    <location>
        <begin position="632"/>
        <end position="642"/>
    </location>
</feature>
<keyword evidence="8 20" id="KW-0720">Serine protease</keyword>
<feature type="transmembrane region" description="Helical" evidence="22">
    <location>
        <begin position="733"/>
        <end position="756"/>
    </location>
</feature>
<comment type="subcellular location">
    <subcellularLocation>
        <location evidence="2">Golgi apparatus membrane</location>
        <topology evidence="2">Multi-pass membrane protein</topology>
    </subcellularLocation>
</comment>
<dbReference type="PANTHER" id="PTHR42884:SF3">
    <property type="entry name" value="FURIN-LIKE PROTEASE 1, ISOFORMS 1_1-X_2"/>
    <property type="match status" value="1"/>
</dbReference>
<keyword evidence="9" id="KW-0333">Golgi apparatus</keyword>